<keyword evidence="5" id="KW-0804">Transcription</keyword>
<feature type="compositionally biased region" description="Gly residues" evidence="7">
    <location>
        <begin position="175"/>
        <end position="186"/>
    </location>
</feature>
<evidence type="ECO:0000313" key="10">
    <source>
        <dbReference type="EMBL" id="KAF8658734.1"/>
    </source>
</evidence>
<keyword evidence="3" id="KW-0805">Transcription regulation</keyword>
<dbReference type="SUPFAM" id="SSF46689">
    <property type="entry name" value="Homeodomain-like"/>
    <property type="match status" value="1"/>
</dbReference>
<protein>
    <recommendedName>
        <fullName evidence="12">Transcription factor GAMYB</fullName>
    </recommendedName>
</protein>
<feature type="compositionally biased region" description="Low complexity" evidence="7">
    <location>
        <begin position="40"/>
        <end position="53"/>
    </location>
</feature>
<feature type="domain" description="Myb-like" evidence="8">
    <location>
        <begin position="182"/>
        <end position="234"/>
    </location>
</feature>
<dbReference type="Gene3D" id="1.10.10.60">
    <property type="entry name" value="Homeodomain-like"/>
    <property type="match status" value="2"/>
</dbReference>
<dbReference type="Proteomes" id="UP000636709">
    <property type="component" value="Unassembled WGS sequence"/>
</dbReference>
<comment type="subcellular location">
    <subcellularLocation>
        <location evidence="1">Nucleus</location>
    </subcellularLocation>
</comment>
<feature type="region of interest" description="Disordered" evidence="7">
    <location>
        <begin position="590"/>
        <end position="613"/>
    </location>
</feature>
<keyword evidence="4" id="KW-0238">DNA-binding</keyword>
<evidence type="ECO:0000313" key="11">
    <source>
        <dbReference type="Proteomes" id="UP000636709"/>
    </source>
</evidence>
<dbReference type="AlphaFoldDB" id="A0A835E015"/>
<accession>A0A835E015</accession>
<dbReference type="CDD" id="cd00167">
    <property type="entry name" value="SANT"/>
    <property type="match status" value="2"/>
</dbReference>
<dbReference type="Pfam" id="PF00249">
    <property type="entry name" value="Myb_DNA-binding"/>
    <property type="match status" value="2"/>
</dbReference>
<dbReference type="PANTHER" id="PTHR47995">
    <property type="entry name" value="TRANSCRIPTION FACTOR MYB33-RELATED"/>
    <property type="match status" value="1"/>
</dbReference>
<keyword evidence="2" id="KW-0677">Repeat</keyword>
<keyword evidence="11" id="KW-1185">Reference proteome</keyword>
<evidence type="ECO:0000256" key="7">
    <source>
        <dbReference type="SAM" id="MobiDB-lite"/>
    </source>
</evidence>
<feature type="region of interest" description="Disordered" evidence="7">
    <location>
        <begin position="1"/>
        <end position="53"/>
    </location>
</feature>
<dbReference type="OrthoDB" id="2143914at2759"/>
<dbReference type="PROSITE" id="PS50090">
    <property type="entry name" value="MYB_LIKE"/>
    <property type="match status" value="2"/>
</dbReference>
<proteinExistence type="predicted"/>
<gene>
    <name evidence="10" type="ORF">HU200_059216</name>
</gene>
<evidence type="ECO:0000256" key="3">
    <source>
        <dbReference type="ARBA" id="ARBA00023015"/>
    </source>
</evidence>
<dbReference type="GO" id="GO:1901141">
    <property type="term" value="P:regulation of lignin biosynthetic process"/>
    <property type="evidence" value="ECO:0007669"/>
    <property type="project" value="UniProtKB-ARBA"/>
</dbReference>
<evidence type="ECO:0000256" key="5">
    <source>
        <dbReference type="ARBA" id="ARBA00023163"/>
    </source>
</evidence>
<keyword evidence="6" id="KW-0539">Nucleus</keyword>
<evidence type="ECO:0008006" key="12">
    <source>
        <dbReference type="Google" id="ProtNLM"/>
    </source>
</evidence>
<dbReference type="GO" id="GO:0000976">
    <property type="term" value="F:transcription cis-regulatory region binding"/>
    <property type="evidence" value="ECO:0007669"/>
    <property type="project" value="UniProtKB-ARBA"/>
</dbReference>
<dbReference type="PANTHER" id="PTHR47995:SF21">
    <property type="entry name" value="OS06G0679400 PROTEIN"/>
    <property type="match status" value="1"/>
</dbReference>
<feature type="domain" description="Myb-like" evidence="8">
    <location>
        <begin position="235"/>
        <end position="285"/>
    </location>
</feature>
<dbReference type="EMBL" id="JACEFO010002479">
    <property type="protein sequence ID" value="KAF8658734.1"/>
    <property type="molecule type" value="Genomic_DNA"/>
</dbReference>
<evidence type="ECO:0000256" key="2">
    <source>
        <dbReference type="ARBA" id="ARBA00022737"/>
    </source>
</evidence>
<dbReference type="SMART" id="SM00717">
    <property type="entry name" value="SANT"/>
    <property type="match status" value="2"/>
</dbReference>
<evidence type="ECO:0000259" key="8">
    <source>
        <dbReference type="PROSITE" id="PS50090"/>
    </source>
</evidence>
<evidence type="ECO:0000259" key="9">
    <source>
        <dbReference type="PROSITE" id="PS51294"/>
    </source>
</evidence>
<dbReference type="InterPro" id="IPR001005">
    <property type="entry name" value="SANT/Myb"/>
</dbReference>
<evidence type="ECO:0000256" key="6">
    <source>
        <dbReference type="ARBA" id="ARBA00023242"/>
    </source>
</evidence>
<comment type="caution">
    <text evidence="10">The sequence shown here is derived from an EMBL/GenBank/DDBJ whole genome shotgun (WGS) entry which is preliminary data.</text>
</comment>
<evidence type="ECO:0000256" key="1">
    <source>
        <dbReference type="ARBA" id="ARBA00004123"/>
    </source>
</evidence>
<evidence type="ECO:0000256" key="4">
    <source>
        <dbReference type="ARBA" id="ARBA00023125"/>
    </source>
</evidence>
<organism evidence="10 11">
    <name type="scientific">Digitaria exilis</name>
    <dbReference type="NCBI Taxonomy" id="1010633"/>
    <lineage>
        <taxon>Eukaryota</taxon>
        <taxon>Viridiplantae</taxon>
        <taxon>Streptophyta</taxon>
        <taxon>Embryophyta</taxon>
        <taxon>Tracheophyta</taxon>
        <taxon>Spermatophyta</taxon>
        <taxon>Magnoliopsida</taxon>
        <taxon>Liliopsida</taxon>
        <taxon>Poales</taxon>
        <taxon>Poaceae</taxon>
        <taxon>PACMAD clade</taxon>
        <taxon>Panicoideae</taxon>
        <taxon>Panicodae</taxon>
        <taxon>Paniceae</taxon>
        <taxon>Anthephorinae</taxon>
        <taxon>Digitaria</taxon>
    </lineage>
</organism>
<feature type="domain" description="HTH myb-type" evidence="9">
    <location>
        <begin position="235"/>
        <end position="289"/>
    </location>
</feature>
<dbReference type="FunFam" id="1.10.10.60:FF:000001">
    <property type="entry name" value="MYB-related transcription factor"/>
    <property type="match status" value="1"/>
</dbReference>
<feature type="domain" description="HTH myb-type" evidence="9">
    <location>
        <begin position="185"/>
        <end position="234"/>
    </location>
</feature>
<dbReference type="InterPro" id="IPR017930">
    <property type="entry name" value="Myb_dom"/>
</dbReference>
<sequence>MAVYHGSNAPPTISTPMVPMPSKRIPQPPPPKLSNANAMPTRARAPPPTSSASLYLPPPSLPPAAAITTGFLLLRPPSPLLFCLPLLLRGQGGQPRSSNPAVRVVASRPWLLLLLAAMLRSEELGSIDLPAGEAERRLLALSLPLFSGPGGEKRRPRHYRHEGVIKLEDGTMARSGGGDGGGGGLKKGPWTQAEDKLLVDHVRRHGEGNWNAVRRETGLQRCGKSCRLRWANHLRPNLRKGPFSPEEERHILLLHGLIGNKWARISSHLPGRTDNEIKNYWNTRLKRRQRAGLPMYPPDIEREIATLRAQNINPFADADGGSAAANSGLQPTPLLYDASNPFALSPAVPSPSGSHSPLTINQNYPLLNQIQGMHHQQQVFHHHLTGGHQSPSPSPQPVFHHHQDSSGAAGGFVSSGLPPLPTRPHELPSNQFHGSAGAGGTGLLESLLLGGDHHLPRHSPSMVKVNSMPALTYRDPGSRVLPVHGAGSDSDDASHCPPAEDMYHGATWNFAFEDMKPAKRRTPSEAGISDMFGINATGSIPGEWFGGGSTAPSPGPSSAVTDEEFSLEMQQFMSLLPLSIDEHSWNAPTETRAPGVGRQWRSPSPYRLSTPHTPRWSRHVDAIVVRFRGLIRPVLDMNLSPPKRRRRRNPSLTKRMQGSNLASDGTEKT</sequence>
<dbReference type="GO" id="GO:0003700">
    <property type="term" value="F:DNA-binding transcription factor activity"/>
    <property type="evidence" value="ECO:0007669"/>
    <property type="project" value="UniProtKB-ARBA"/>
</dbReference>
<feature type="region of interest" description="Disordered" evidence="7">
    <location>
        <begin position="383"/>
        <end position="426"/>
    </location>
</feature>
<feature type="region of interest" description="Disordered" evidence="7">
    <location>
        <begin position="638"/>
        <end position="669"/>
    </location>
</feature>
<reference evidence="10" key="1">
    <citation type="submission" date="2020-07" db="EMBL/GenBank/DDBJ databases">
        <title>Genome sequence and genetic diversity analysis of an under-domesticated orphan crop, white fonio (Digitaria exilis).</title>
        <authorList>
            <person name="Bennetzen J.L."/>
            <person name="Chen S."/>
            <person name="Ma X."/>
            <person name="Wang X."/>
            <person name="Yssel A.E.J."/>
            <person name="Chaluvadi S.R."/>
            <person name="Johnson M."/>
            <person name="Gangashetty P."/>
            <person name="Hamidou F."/>
            <person name="Sanogo M.D."/>
            <person name="Zwaenepoel A."/>
            <person name="Wallace J."/>
            <person name="Van De Peer Y."/>
            <person name="Van Deynze A."/>
        </authorList>
    </citation>
    <scope>NUCLEOTIDE SEQUENCE</scope>
    <source>
        <tissue evidence="10">Leaves</tissue>
    </source>
</reference>
<name>A0A835E015_9POAL</name>
<dbReference type="PROSITE" id="PS51294">
    <property type="entry name" value="HTH_MYB"/>
    <property type="match status" value="2"/>
</dbReference>
<feature type="compositionally biased region" description="Low complexity" evidence="7">
    <location>
        <begin position="405"/>
        <end position="416"/>
    </location>
</feature>
<dbReference type="InterPro" id="IPR009057">
    <property type="entry name" value="Homeodomain-like_sf"/>
</dbReference>
<feature type="region of interest" description="Disordered" evidence="7">
    <location>
        <begin position="170"/>
        <end position="189"/>
    </location>
</feature>
<dbReference type="GO" id="GO:0005634">
    <property type="term" value="C:nucleus"/>
    <property type="evidence" value="ECO:0007669"/>
    <property type="project" value="UniProtKB-SubCell"/>
</dbReference>